<keyword evidence="2" id="KW-1185">Reference proteome</keyword>
<sequence length="69" mass="7409">MVRQDDLILEGVHASEIASLRALADGAVPPARRDIVPLHAKGWVDVIGDDAIITLTGRALLEGKSVRLR</sequence>
<dbReference type="AlphaFoldDB" id="A0A9Q4AQ25"/>
<protein>
    <submittedName>
        <fullName evidence="1">Uncharacterized protein</fullName>
    </submittedName>
</protein>
<evidence type="ECO:0000313" key="1">
    <source>
        <dbReference type="EMBL" id="MCP8888268.1"/>
    </source>
</evidence>
<name>A0A9Q4AQ25_9HYPH</name>
<organism evidence="1 2">
    <name type="scientific">Devosia ureilytica</name>
    <dbReference type="NCBI Taxonomy" id="2952754"/>
    <lineage>
        <taxon>Bacteria</taxon>
        <taxon>Pseudomonadati</taxon>
        <taxon>Pseudomonadota</taxon>
        <taxon>Alphaproteobacteria</taxon>
        <taxon>Hyphomicrobiales</taxon>
        <taxon>Devosiaceae</taxon>
        <taxon>Devosia</taxon>
    </lineage>
</organism>
<dbReference type="Proteomes" id="UP001060275">
    <property type="component" value="Unassembled WGS sequence"/>
</dbReference>
<dbReference type="RefSeq" id="WP_254675328.1">
    <property type="nucleotide sequence ID" value="NZ_JAMWDU010000005.1"/>
</dbReference>
<gene>
    <name evidence="1" type="ORF">NF348_14190</name>
</gene>
<dbReference type="EMBL" id="JAMWDU010000005">
    <property type="protein sequence ID" value="MCP8888268.1"/>
    <property type="molecule type" value="Genomic_DNA"/>
</dbReference>
<reference evidence="1" key="1">
    <citation type="submission" date="2022-06" db="EMBL/GenBank/DDBJ databases">
        <title>Devosia sp. XJ19-45 genome assembly.</title>
        <authorList>
            <person name="Li B."/>
            <person name="Cai M."/>
            <person name="Nie G."/>
            <person name="Li W."/>
        </authorList>
    </citation>
    <scope>NUCLEOTIDE SEQUENCE</scope>
    <source>
        <strain evidence="1">XJ19-45</strain>
    </source>
</reference>
<accession>A0A9Q4AQ25</accession>
<evidence type="ECO:0000313" key="2">
    <source>
        <dbReference type="Proteomes" id="UP001060275"/>
    </source>
</evidence>
<proteinExistence type="predicted"/>
<comment type="caution">
    <text evidence="1">The sequence shown here is derived from an EMBL/GenBank/DDBJ whole genome shotgun (WGS) entry which is preliminary data.</text>
</comment>